<dbReference type="GeneID" id="25731184"/>
<evidence type="ECO:0008006" key="3">
    <source>
        <dbReference type="Google" id="ProtNLM"/>
    </source>
</evidence>
<evidence type="ECO:0000313" key="2">
    <source>
        <dbReference type="Proteomes" id="UP000054498"/>
    </source>
</evidence>
<sequence>MGGHTAASLRIIGLYVPCAGSADADLGASITAQLEADTTDRDARPTLVAGDMNAALYPSDRT</sequence>
<dbReference type="KEGG" id="mng:MNEG_13696"/>
<accession>A0A0D2LXN9</accession>
<dbReference type="AlphaFoldDB" id="A0A0D2LXN9"/>
<dbReference type="Proteomes" id="UP000054498">
    <property type="component" value="Unassembled WGS sequence"/>
</dbReference>
<keyword evidence="2" id="KW-1185">Reference proteome</keyword>
<gene>
    <name evidence="1" type="ORF">MNEG_13696</name>
</gene>
<proteinExistence type="predicted"/>
<organism evidence="1 2">
    <name type="scientific">Monoraphidium neglectum</name>
    <dbReference type="NCBI Taxonomy" id="145388"/>
    <lineage>
        <taxon>Eukaryota</taxon>
        <taxon>Viridiplantae</taxon>
        <taxon>Chlorophyta</taxon>
        <taxon>core chlorophytes</taxon>
        <taxon>Chlorophyceae</taxon>
        <taxon>CS clade</taxon>
        <taxon>Sphaeropleales</taxon>
        <taxon>Selenastraceae</taxon>
        <taxon>Monoraphidium</taxon>
    </lineage>
</organism>
<name>A0A0D2LXN9_9CHLO</name>
<dbReference type="EMBL" id="KK104206">
    <property type="protein sequence ID" value="KIY94266.1"/>
    <property type="molecule type" value="Genomic_DNA"/>
</dbReference>
<protein>
    <recommendedName>
        <fullName evidence="3">Endonuclease/exonuclease/phosphatase domain-containing protein</fullName>
    </recommendedName>
</protein>
<evidence type="ECO:0000313" key="1">
    <source>
        <dbReference type="EMBL" id="KIY94266.1"/>
    </source>
</evidence>
<feature type="non-terminal residue" evidence="1">
    <location>
        <position position="62"/>
    </location>
</feature>
<dbReference type="RefSeq" id="XP_013893286.1">
    <property type="nucleotide sequence ID" value="XM_014037832.1"/>
</dbReference>
<reference evidence="1 2" key="1">
    <citation type="journal article" date="2013" name="BMC Genomics">
        <title>Reconstruction of the lipid metabolism for the microalga Monoraphidium neglectum from its genome sequence reveals characteristics suitable for biofuel production.</title>
        <authorList>
            <person name="Bogen C."/>
            <person name="Al-Dilaimi A."/>
            <person name="Albersmeier A."/>
            <person name="Wichmann J."/>
            <person name="Grundmann M."/>
            <person name="Rupp O."/>
            <person name="Lauersen K.J."/>
            <person name="Blifernez-Klassen O."/>
            <person name="Kalinowski J."/>
            <person name="Goesmann A."/>
            <person name="Mussgnug J.H."/>
            <person name="Kruse O."/>
        </authorList>
    </citation>
    <scope>NUCLEOTIDE SEQUENCE [LARGE SCALE GENOMIC DNA]</scope>
    <source>
        <strain evidence="1 2">SAG 48.87</strain>
    </source>
</reference>